<evidence type="ECO:0000313" key="2">
    <source>
        <dbReference type="Proteomes" id="UP000035642"/>
    </source>
</evidence>
<dbReference type="GO" id="GO:0005737">
    <property type="term" value="C:cytoplasm"/>
    <property type="evidence" value="ECO:0007669"/>
    <property type="project" value="TreeGrafter"/>
</dbReference>
<dbReference type="STRING" id="6313.A0A0K0D0V0"/>
<evidence type="ECO:0000313" key="3">
    <source>
        <dbReference type="WBParaSite" id="ACAC_0000369401-mRNA-1"/>
    </source>
</evidence>
<dbReference type="GO" id="GO:0060090">
    <property type="term" value="F:molecular adaptor activity"/>
    <property type="evidence" value="ECO:0007669"/>
    <property type="project" value="TreeGrafter"/>
</dbReference>
<evidence type="ECO:0000256" key="1">
    <source>
        <dbReference type="ARBA" id="ARBA00022737"/>
    </source>
</evidence>
<dbReference type="AlphaFoldDB" id="A0A0K0D0V0"/>
<proteinExistence type="predicted"/>
<reference evidence="2" key="1">
    <citation type="submission" date="2012-09" db="EMBL/GenBank/DDBJ databases">
        <authorList>
            <person name="Martin A.A."/>
        </authorList>
    </citation>
    <scope>NUCLEOTIDE SEQUENCE</scope>
</reference>
<reference evidence="3" key="2">
    <citation type="submission" date="2017-02" db="UniProtKB">
        <authorList>
            <consortium name="WormBaseParasite"/>
        </authorList>
    </citation>
    <scope>IDENTIFICATION</scope>
</reference>
<dbReference type="PANTHER" id="PTHR23346">
    <property type="entry name" value="TRANSLATIONAL ACTIVATOR GCN1-RELATED"/>
    <property type="match status" value="1"/>
</dbReference>
<dbReference type="GO" id="GO:0005634">
    <property type="term" value="C:nucleus"/>
    <property type="evidence" value="ECO:0007669"/>
    <property type="project" value="TreeGrafter"/>
</dbReference>
<dbReference type="Proteomes" id="UP000035642">
    <property type="component" value="Unassembled WGS sequence"/>
</dbReference>
<protein>
    <submittedName>
        <fullName evidence="3">DUF2913 family protein</fullName>
    </submittedName>
</protein>
<accession>A0A0K0D0V0</accession>
<dbReference type="PANTHER" id="PTHR23346:SF19">
    <property type="entry name" value="PROTEASOME ADAPTER AND SCAFFOLD PROTEIN ECM29"/>
    <property type="match status" value="1"/>
</dbReference>
<organism evidence="2 3">
    <name type="scientific">Angiostrongylus cantonensis</name>
    <name type="common">Rat lungworm</name>
    <dbReference type="NCBI Taxonomy" id="6313"/>
    <lineage>
        <taxon>Eukaryota</taxon>
        <taxon>Metazoa</taxon>
        <taxon>Ecdysozoa</taxon>
        <taxon>Nematoda</taxon>
        <taxon>Chromadorea</taxon>
        <taxon>Rhabditida</taxon>
        <taxon>Rhabditina</taxon>
        <taxon>Rhabditomorpha</taxon>
        <taxon>Strongyloidea</taxon>
        <taxon>Metastrongylidae</taxon>
        <taxon>Angiostrongylus</taxon>
    </lineage>
</organism>
<dbReference type="WBParaSite" id="ACAC_0000369401-mRNA-1">
    <property type="protein sequence ID" value="ACAC_0000369401-mRNA-1"/>
    <property type="gene ID" value="ACAC_0000369401"/>
</dbReference>
<keyword evidence="2" id="KW-1185">Reference proteome</keyword>
<name>A0A0K0D0V0_ANGCA</name>
<sequence>MSLPSIAQDICETRLSQIFSTILNEKLSSINHHERRSALIWLFVIVRKSFNINAKLLHGLLEKIQSAFIIGLAENNDFTQDIVSSGISLVYEIALHDQRKVLASNLVSQISEGKPFAVSKVDQNTVLEPKITGSDSQRMNVYKEFCSLASDLKQPDLVYKFLNLSRHNSAWSSKKVFALEQFFSFN</sequence>
<keyword evidence="1" id="KW-0677">Repeat</keyword>
<dbReference type="GO" id="GO:0036503">
    <property type="term" value="P:ERAD pathway"/>
    <property type="evidence" value="ECO:0007669"/>
    <property type="project" value="TreeGrafter"/>
</dbReference>